<gene>
    <name evidence="2" type="ORF">NDU88_003145</name>
</gene>
<protein>
    <submittedName>
        <fullName evidence="2">Uncharacterized protein</fullName>
    </submittedName>
</protein>
<evidence type="ECO:0000256" key="1">
    <source>
        <dbReference type="SAM" id="MobiDB-lite"/>
    </source>
</evidence>
<keyword evidence="3" id="KW-1185">Reference proteome</keyword>
<comment type="caution">
    <text evidence="2">The sequence shown here is derived from an EMBL/GenBank/DDBJ whole genome shotgun (WGS) entry which is preliminary data.</text>
</comment>
<proteinExistence type="predicted"/>
<evidence type="ECO:0000313" key="3">
    <source>
        <dbReference type="Proteomes" id="UP001066276"/>
    </source>
</evidence>
<dbReference type="Proteomes" id="UP001066276">
    <property type="component" value="Chromosome 1_1"/>
</dbReference>
<sequence length="137" mass="14840">MDRQRLRQALGDPPRPSLRREGTPTCIALDDVAIRAAEPYRRRGRPERLRRRIACVACELEEQGPPEGMAATASHACGAQLTRRPRRGGGAALHATLAVGIRKEEPGWIPGGPGGDRCGCWAYSVPGRGARLPQSVR</sequence>
<dbReference type="EMBL" id="JANPWB010000001">
    <property type="protein sequence ID" value="KAJ1215537.1"/>
    <property type="molecule type" value="Genomic_DNA"/>
</dbReference>
<name>A0AAV7WS90_PLEWA</name>
<evidence type="ECO:0000313" key="2">
    <source>
        <dbReference type="EMBL" id="KAJ1215537.1"/>
    </source>
</evidence>
<accession>A0AAV7WS90</accession>
<dbReference type="AlphaFoldDB" id="A0AAV7WS90"/>
<feature type="region of interest" description="Disordered" evidence="1">
    <location>
        <begin position="1"/>
        <end position="22"/>
    </location>
</feature>
<reference evidence="2" key="1">
    <citation type="journal article" date="2022" name="bioRxiv">
        <title>Sequencing and chromosome-scale assembly of the giantPleurodeles waltlgenome.</title>
        <authorList>
            <person name="Brown T."/>
            <person name="Elewa A."/>
            <person name="Iarovenko S."/>
            <person name="Subramanian E."/>
            <person name="Araus A.J."/>
            <person name="Petzold A."/>
            <person name="Susuki M."/>
            <person name="Suzuki K.-i.T."/>
            <person name="Hayashi T."/>
            <person name="Toyoda A."/>
            <person name="Oliveira C."/>
            <person name="Osipova E."/>
            <person name="Leigh N.D."/>
            <person name="Simon A."/>
            <person name="Yun M.H."/>
        </authorList>
    </citation>
    <scope>NUCLEOTIDE SEQUENCE</scope>
    <source>
        <strain evidence="2">20211129_DDA</strain>
        <tissue evidence="2">Liver</tissue>
    </source>
</reference>
<organism evidence="2 3">
    <name type="scientific">Pleurodeles waltl</name>
    <name type="common">Iberian ribbed newt</name>
    <dbReference type="NCBI Taxonomy" id="8319"/>
    <lineage>
        <taxon>Eukaryota</taxon>
        <taxon>Metazoa</taxon>
        <taxon>Chordata</taxon>
        <taxon>Craniata</taxon>
        <taxon>Vertebrata</taxon>
        <taxon>Euteleostomi</taxon>
        <taxon>Amphibia</taxon>
        <taxon>Batrachia</taxon>
        <taxon>Caudata</taxon>
        <taxon>Salamandroidea</taxon>
        <taxon>Salamandridae</taxon>
        <taxon>Pleurodelinae</taxon>
        <taxon>Pleurodeles</taxon>
    </lineage>
</organism>